<dbReference type="Pfam" id="PF03447">
    <property type="entry name" value="NAD_binding_3"/>
    <property type="match status" value="1"/>
</dbReference>
<dbReference type="SUPFAM" id="SSF55347">
    <property type="entry name" value="Glyceraldehyde-3-phosphate dehydrogenase-like, C-terminal domain"/>
    <property type="match status" value="1"/>
</dbReference>
<gene>
    <name evidence="4" type="ORF">H9853_02130</name>
</gene>
<comment type="caution">
    <text evidence="4">The sequence shown here is derived from an EMBL/GenBank/DDBJ whole genome shotgun (WGS) entry which is preliminary data.</text>
</comment>
<dbReference type="GO" id="GO:0050661">
    <property type="term" value="F:NADP binding"/>
    <property type="evidence" value="ECO:0007669"/>
    <property type="project" value="InterPro"/>
</dbReference>
<dbReference type="Gene3D" id="3.30.360.10">
    <property type="entry name" value="Dihydrodipicolinate Reductase, domain 2"/>
    <property type="match status" value="1"/>
</dbReference>
<dbReference type="Gene3D" id="3.40.50.720">
    <property type="entry name" value="NAD(P)-binding Rossmann-like Domain"/>
    <property type="match status" value="1"/>
</dbReference>
<reference evidence="4" key="2">
    <citation type="submission" date="2021-04" db="EMBL/GenBank/DDBJ databases">
        <authorList>
            <person name="Gilroy R."/>
        </authorList>
    </citation>
    <scope>NUCLEOTIDE SEQUENCE</scope>
    <source>
        <strain evidence="4">1719</strain>
    </source>
</reference>
<dbReference type="EMBL" id="DXEZ01000060">
    <property type="protein sequence ID" value="HIX53798.1"/>
    <property type="molecule type" value="Genomic_DNA"/>
</dbReference>
<name>A0A9D2AXR9_9SPHI</name>
<dbReference type="InterPro" id="IPR005106">
    <property type="entry name" value="Asp/hSer_DH_NAD-bd"/>
</dbReference>
<dbReference type="PANTHER" id="PTHR31873:SF6">
    <property type="entry name" value="ASPARTATE DEHYDROGENASE DOMAIN-CONTAINING PROTEIN"/>
    <property type="match status" value="1"/>
</dbReference>
<dbReference type="AlphaFoldDB" id="A0A9D2AXR9"/>
<dbReference type="SUPFAM" id="SSF51735">
    <property type="entry name" value="NAD(P)-binding Rossmann-fold domains"/>
    <property type="match status" value="1"/>
</dbReference>
<dbReference type="InterPro" id="IPR036291">
    <property type="entry name" value="NAD(P)-bd_dom_sf"/>
</dbReference>
<dbReference type="PANTHER" id="PTHR31873">
    <property type="entry name" value="L-ASPARTATE DEHYDROGENASE-RELATED"/>
    <property type="match status" value="1"/>
</dbReference>
<feature type="domain" description="Aspartate dehydrogenase" evidence="2">
    <location>
        <begin position="173"/>
        <end position="247"/>
    </location>
</feature>
<protein>
    <submittedName>
        <fullName evidence="4">DUF108 domain-containing protein</fullName>
    </submittedName>
</protein>
<evidence type="ECO:0000313" key="5">
    <source>
        <dbReference type="Proteomes" id="UP000824156"/>
    </source>
</evidence>
<evidence type="ECO:0000313" key="4">
    <source>
        <dbReference type="EMBL" id="HIX53798.1"/>
    </source>
</evidence>
<proteinExistence type="inferred from homology"/>
<accession>A0A9D2AXR9</accession>
<dbReference type="Proteomes" id="UP000824156">
    <property type="component" value="Unassembled WGS sequence"/>
</dbReference>
<evidence type="ECO:0000259" key="2">
    <source>
        <dbReference type="Pfam" id="PF01958"/>
    </source>
</evidence>
<reference evidence="4" key="1">
    <citation type="journal article" date="2021" name="PeerJ">
        <title>Extensive microbial diversity within the chicken gut microbiome revealed by metagenomics and culture.</title>
        <authorList>
            <person name="Gilroy R."/>
            <person name="Ravi A."/>
            <person name="Getino M."/>
            <person name="Pursley I."/>
            <person name="Horton D.L."/>
            <person name="Alikhan N.F."/>
            <person name="Baker D."/>
            <person name="Gharbi K."/>
            <person name="Hall N."/>
            <person name="Watson M."/>
            <person name="Adriaenssens E.M."/>
            <person name="Foster-Nyarko E."/>
            <person name="Jarju S."/>
            <person name="Secka A."/>
            <person name="Antonio M."/>
            <person name="Oren A."/>
            <person name="Chaudhuri R.R."/>
            <person name="La Ragione R."/>
            <person name="Hildebrand F."/>
            <person name="Pallen M.J."/>
        </authorList>
    </citation>
    <scope>NUCLEOTIDE SEQUENCE</scope>
    <source>
        <strain evidence="4">1719</strain>
    </source>
</reference>
<evidence type="ECO:0000259" key="3">
    <source>
        <dbReference type="Pfam" id="PF03447"/>
    </source>
</evidence>
<dbReference type="InterPro" id="IPR002811">
    <property type="entry name" value="Asp_DH"/>
</dbReference>
<sequence length="265" mass="29201">MKDKIILFGAGKLAEIFIQGFKQYLEDQYEIIAVYSRRKEPAEKLAANIIRETRSKHCKALTEIHEIYPLKPDYILEMASPSALKEFAIKAFEHRISIVTLSIGALADKEFYKRVNQAGKEHGAKLHIASGAIGGLDVLQTVSLMEPSKGSFHTQKGPNSLKNTKVFTADLLQHEKTVFSGNALEAIQLFPTKVNVAVAASIASIGPDSMEVKIDSTPNYIGDRHTIKIQNEEVSASIDVYSKTASIAAWSVVRTLINLQATIVF</sequence>
<evidence type="ECO:0000256" key="1">
    <source>
        <dbReference type="ARBA" id="ARBA00008331"/>
    </source>
</evidence>
<dbReference type="GO" id="GO:0033735">
    <property type="term" value="F:aspartate dehydrogenase [NAD(P)+] activity"/>
    <property type="evidence" value="ECO:0007669"/>
    <property type="project" value="InterPro"/>
</dbReference>
<feature type="domain" description="Aspartate/homoserine dehydrogenase NAD-binding" evidence="3">
    <location>
        <begin position="9"/>
        <end position="128"/>
    </location>
</feature>
<dbReference type="Pfam" id="PF01958">
    <property type="entry name" value="Asp_DH_C"/>
    <property type="match status" value="1"/>
</dbReference>
<comment type="similarity">
    <text evidence="1">Belongs to the L-aspartate dehydrogenase family.</text>
</comment>
<dbReference type="GO" id="GO:0009435">
    <property type="term" value="P:NAD+ biosynthetic process"/>
    <property type="evidence" value="ECO:0007669"/>
    <property type="project" value="InterPro"/>
</dbReference>
<organism evidence="4 5">
    <name type="scientific">Candidatus Sphingobacterium stercoripullorum</name>
    <dbReference type="NCBI Taxonomy" id="2838759"/>
    <lineage>
        <taxon>Bacteria</taxon>
        <taxon>Pseudomonadati</taxon>
        <taxon>Bacteroidota</taxon>
        <taxon>Sphingobacteriia</taxon>
        <taxon>Sphingobacteriales</taxon>
        <taxon>Sphingobacteriaceae</taxon>
        <taxon>Sphingobacterium</taxon>
    </lineage>
</organism>